<dbReference type="InterPro" id="IPR013422">
    <property type="entry name" value="CRISPR-assoc_prot_Cas5_N"/>
</dbReference>
<dbReference type="GO" id="GO:0043571">
    <property type="term" value="P:maintenance of CRISPR repeat elements"/>
    <property type="evidence" value="ECO:0007669"/>
    <property type="project" value="InterPro"/>
</dbReference>
<evidence type="ECO:0000313" key="2">
    <source>
        <dbReference type="EMBL" id="TQD24012.1"/>
    </source>
</evidence>
<dbReference type="NCBIfam" id="TIGR02593">
    <property type="entry name" value="CRISPR_cas5"/>
    <property type="match status" value="1"/>
</dbReference>
<evidence type="ECO:0000313" key="3">
    <source>
        <dbReference type="Proteomes" id="UP000319335"/>
    </source>
</evidence>
<reference evidence="2 3" key="1">
    <citation type="submission" date="2019-06" db="EMBL/GenBank/DDBJ databases">
        <title>Draft genome sequence of Methanolobus vulcani B1d.</title>
        <authorList>
            <person name="Creighbaum A.J."/>
            <person name="Ticak T."/>
            <person name="Hariraju D."/>
            <person name="Arivett B.A."/>
            <person name="Ferguson D.J.Jr."/>
        </authorList>
    </citation>
    <scope>NUCLEOTIDE SEQUENCE [LARGE SCALE GENOMIC DNA]</scope>
    <source>
        <strain evidence="2 3">B1d</strain>
    </source>
</reference>
<accession>A0A7Z8KLZ8</accession>
<keyword evidence="3" id="KW-1185">Reference proteome</keyword>
<keyword evidence="1" id="KW-0051">Antiviral defense</keyword>
<dbReference type="GO" id="GO:0051607">
    <property type="term" value="P:defense response to virus"/>
    <property type="evidence" value="ECO:0007669"/>
    <property type="project" value="UniProtKB-KW"/>
</dbReference>
<sequence>MNIKGIQVILLNTTLESFSSTNGKASGQPNKVLIFRLHGIFAHFNQPISNRFRNTYSIIPKPQLLGIIGSLIGLSGYKNSDTCPEFYSKLHDLKVFIKPNGSANKKFVVTYNSLNSFLNNRVDTGSPNVMINEQILQDPDYEIGLLLNDNDSLHSLIIENITQNKSVFPIYLGKNEFFASIEYISLNDYEVNSEKEVSCSSIFPFDELSKETTRNLKLELLPIDFDDMFKYVYCLMAIPQNETKIELKNPDNCIVSEGSAYYVF</sequence>
<organism evidence="2 3">
    <name type="scientific">Methanolobus vulcani</name>
    <dbReference type="NCBI Taxonomy" id="38026"/>
    <lineage>
        <taxon>Archaea</taxon>
        <taxon>Methanobacteriati</taxon>
        <taxon>Methanobacteriota</taxon>
        <taxon>Stenosarchaea group</taxon>
        <taxon>Methanomicrobia</taxon>
        <taxon>Methanosarcinales</taxon>
        <taxon>Methanosarcinaceae</taxon>
        <taxon>Methanolobus</taxon>
    </lineage>
</organism>
<dbReference type="EMBL" id="VIAQ01000019">
    <property type="protein sequence ID" value="TQD24012.1"/>
    <property type="molecule type" value="Genomic_DNA"/>
</dbReference>
<dbReference type="Proteomes" id="UP000319335">
    <property type="component" value="Unassembled WGS sequence"/>
</dbReference>
<comment type="caution">
    <text evidence="2">The sequence shown here is derived from an EMBL/GenBank/DDBJ whole genome shotgun (WGS) entry which is preliminary data.</text>
</comment>
<dbReference type="AlphaFoldDB" id="A0A7Z8KLZ8"/>
<proteinExistence type="predicted"/>
<name>A0A7Z8KLZ8_9EURY</name>
<evidence type="ECO:0000256" key="1">
    <source>
        <dbReference type="ARBA" id="ARBA00023118"/>
    </source>
</evidence>
<gene>
    <name evidence="2" type="primary">cas5</name>
    <name evidence="2" type="ORF">FKV42_12505</name>
</gene>
<dbReference type="InterPro" id="IPR021124">
    <property type="entry name" value="CRISPR-assoc_prot_Cas5"/>
</dbReference>
<dbReference type="Pfam" id="PF09704">
    <property type="entry name" value="Cas_Cas5d"/>
    <property type="match status" value="1"/>
</dbReference>
<protein>
    <submittedName>
        <fullName evidence="2">CRISPR-associated protein Cas5</fullName>
    </submittedName>
</protein>